<keyword evidence="1" id="KW-0732">Signal</keyword>
<evidence type="ECO:0000313" key="4">
    <source>
        <dbReference type="Proteomes" id="UP000327157"/>
    </source>
</evidence>
<reference evidence="4" key="2">
    <citation type="submission" date="2019-10" db="EMBL/GenBank/DDBJ databases">
        <title>A de novo genome assembly of a pear dwarfing rootstock.</title>
        <authorList>
            <person name="Wang F."/>
            <person name="Wang J."/>
            <person name="Li S."/>
            <person name="Zhang Y."/>
            <person name="Fang M."/>
            <person name="Ma L."/>
            <person name="Zhao Y."/>
            <person name="Jiang S."/>
        </authorList>
    </citation>
    <scope>NUCLEOTIDE SEQUENCE [LARGE SCALE GENOMIC DNA]</scope>
</reference>
<dbReference type="OrthoDB" id="45007at2759"/>
<organism evidence="3 4">
    <name type="scientific">Pyrus ussuriensis x Pyrus communis</name>
    <dbReference type="NCBI Taxonomy" id="2448454"/>
    <lineage>
        <taxon>Eukaryota</taxon>
        <taxon>Viridiplantae</taxon>
        <taxon>Streptophyta</taxon>
        <taxon>Embryophyta</taxon>
        <taxon>Tracheophyta</taxon>
        <taxon>Spermatophyta</taxon>
        <taxon>Magnoliopsida</taxon>
        <taxon>eudicotyledons</taxon>
        <taxon>Gunneridae</taxon>
        <taxon>Pentapetalae</taxon>
        <taxon>rosids</taxon>
        <taxon>fabids</taxon>
        <taxon>Rosales</taxon>
        <taxon>Rosaceae</taxon>
        <taxon>Amygdaloideae</taxon>
        <taxon>Maleae</taxon>
        <taxon>Pyrus</taxon>
    </lineage>
</organism>
<dbReference type="Pfam" id="PF14008">
    <property type="entry name" value="Metallophos_C"/>
    <property type="match status" value="1"/>
</dbReference>
<reference evidence="3 4" key="3">
    <citation type="submission" date="2019-11" db="EMBL/GenBank/DDBJ databases">
        <title>A de novo genome assembly of a pear dwarfing rootstock.</title>
        <authorList>
            <person name="Wang F."/>
            <person name="Wang J."/>
            <person name="Li S."/>
            <person name="Zhang Y."/>
            <person name="Fang M."/>
            <person name="Ma L."/>
            <person name="Zhao Y."/>
            <person name="Jiang S."/>
        </authorList>
    </citation>
    <scope>NUCLEOTIDE SEQUENCE [LARGE SCALE GENOMIC DNA]</scope>
    <source>
        <strain evidence="3">S2</strain>
        <tissue evidence="3">Leaf</tissue>
    </source>
</reference>
<dbReference type="EMBL" id="SMOL01000148">
    <property type="protein sequence ID" value="KAB2628182.1"/>
    <property type="molecule type" value="Genomic_DNA"/>
</dbReference>
<dbReference type="InterPro" id="IPR039331">
    <property type="entry name" value="PAPs-like"/>
</dbReference>
<proteinExistence type="predicted"/>
<accession>A0A5N5HPV7</accession>
<dbReference type="GO" id="GO:0003993">
    <property type="term" value="F:acid phosphatase activity"/>
    <property type="evidence" value="ECO:0007669"/>
    <property type="project" value="InterPro"/>
</dbReference>
<dbReference type="InterPro" id="IPR025733">
    <property type="entry name" value="PAPs_C"/>
</dbReference>
<dbReference type="PANTHER" id="PTHR22953">
    <property type="entry name" value="ACID PHOSPHATASE RELATED"/>
    <property type="match status" value="1"/>
</dbReference>
<dbReference type="PANTHER" id="PTHR22953:SF35">
    <property type="entry name" value="FE(3+)-ZN(2+) PURPLE ACID PHOSPHATASE 12"/>
    <property type="match status" value="1"/>
</dbReference>
<evidence type="ECO:0000259" key="2">
    <source>
        <dbReference type="Pfam" id="PF14008"/>
    </source>
</evidence>
<evidence type="ECO:0000256" key="1">
    <source>
        <dbReference type="ARBA" id="ARBA00022729"/>
    </source>
</evidence>
<sequence>MHLEILHKFAHLCCLLCLEPYFCVSYLVLINVCAFLSRALGQTHDSNRTLSHYELNSMKGQTVLFIGVLSYSDDSPFHDNNRWDTGCMGETAGNHEIDFVLSLYGESKPFKPYTTRYFLLYEASCSISPLWYSIDRASAYIVFLSSYSADGKYTPRYKWLEKELPKVNKIVTPWFTVLMHSHFTLYNGYVHHYMEGESLYIRLCTPISDNSAPVYITIGAARRIECQNHSQVTQLSGREASFGHGMFNIKNRTHAFFSWHRNQDGYAVEADSLWLKDRYWNRLEESSSLAVF</sequence>
<protein>
    <submittedName>
        <fullName evidence="3">Purple acid phosphatase 2</fullName>
    </submittedName>
</protein>
<dbReference type="Proteomes" id="UP000327157">
    <property type="component" value="Chromosome 8"/>
</dbReference>
<dbReference type="AlphaFoldDB" id="A0A5N5HPV7"/>
<name>A0A5N5HPV7_9ROSA</name>
<comment type="caution">
    <text evidence="3">The sequence shown here is derived from an EMBL/GenBank/DDBJ whole genome shotgun (WGS) entry which is preliminary data.</text>
</comment>
<dbReference type="InterPro" id="IPR029052">
    <property type="entry name" value="Metallo-depent_PP-like"/>
</dbReference>
<reference evidence="3 4" key="1">
    <citation type="submission" date="2019-09" db="EMBL/GenBank/DDBJ databases">
        <authorList>
            <person name="Ou C."/>
        </authorList>
    </citation>
    <scope>NUCLEOTIDE SEQUENCE [LARGE SCALE GENOMIC DNA]</scope>
    <source>
        <strain evidence="3">S2</strain>
        <tissue evidence="3">Leaf</tissue>
    </source>
</reference>
<dbReference type="SUPFAM" id="SSF56300">
    <property type="entry name" value="Metallo-dependent phosphatases"/>
    <property type="match status" value="1"/>
</dbReference>
<feature type="domain" description="Purple acid phosphatase C-terminal" evidence="2">
    <location>
        <begin position="212"/>
        <end position="267"/>
    </location>
</feature>
<evidence type="ECO:0000313" key="3">
    <source>
        <dbReference type="EMBL" id="KAB2628182.1"/>
    </source>
</evidence>
<dbReference type="Gene3D" id="3.60.21.10">
    <property type="match status" value="1"/>
</dbReference>
<keyword evidence="4" id="KW-1185">Reference proteome</keyword>
<gene>
    <name evidence="3" type="ORF">D8674_032977</name>
</gene>